<evidence type="ECO:0000313" key="3">
    <source>
        <dbReference type="Proteomes" id="UP000712673"/>
    </source>
</evidence>
<comment type="caution">
    <text evidence="2">The sequence shown here is derived from an EMBL/GenBank/DDBJ whole genome shotgun (WGS) entry which is preliminary data.</text>
</comment>
<gene>
    <name evidence="2" type="ORF">FJZ47_03685</name>
</gene>
<dbReference type="PANTHER" id="PTHR47380">
    <property type="entry name" value="OS02G0533000 PROTEIN"/>
    <property type="match status" value="1"/>
</dbReference>
<protein>
    <submittedName>
        <fullName evidence="2">Uncharacterized protein</fullName>
    </submittedName>
</protein>
<evidence type="ECO:0000313" key="2">
    <source>
        <dbReference type="EMBL" id="MBM3222892.1"/>
    </source>
</evidence>
<feature type="transmembrane region" description="Helical" evidence="1">
    <location>
        <begin position="107"/>
        <end position="126"/>
    </location>
</feature>
<reference evidence="2" key="1">
    <citation type="submission" date="2019-03" db="EMBL/GenBank/DDBJ databases">
        <title>Lake Tanganyika Metagenome-Assembled Genomes (MAGs).</title>
        <authorList>
            <person name="Tran P."/>
        </authorList>
    </citation>
    <scope>NUCLEOTIDE SEQUENCE</scope>
    <source>
        <strain evidence="2">K_DeepCast_65m_m2_066</strain>
    </source>
</reference>
<name>A0A937W051_UNCTE</name>
<evidence type="ECO:0000256" key="1">
    <source>
        <dbReference type="SAM" id="Phobius"/>
    </source>
</evidence>
<dbReference type="Proteomes" id="UP000712673">
    <property type="component" value="Unassembled WGS sequence"/>
</dbReference>
<proteinExistence type="predicted"/>
<feature type="transmembrane region" description="Helical" evidence="1">
    <location>
        <begin position="355"/>
        <end position="379"/>
    </location>
</feature>
<organism evidence="2 3">
    <name type="scientific">Tectimicrobiota bacterium</name>
    <dbReference type="NCBI Taxonomy" id="2528274"/>
    <lineage>
        <taxon>Bacteria</taxon>
        <taxon>Pseudomonadati</taxon>
        <taxon>Nitrospinota/Tectimicrobiota group</taxon>
        <taxon>Candidatus Tectimicrobiota</taxon>
    </lineage>
</organism>
<feature type="transmembrane region" description="Helical" evidence="1">
    <location>
        <begin position="82"/>
        <end position="101"/>
    </location>
</feature>
<keyword evidence="1" id="KW-0472">Membrane</keyword>
<keyword evidence="1" id="KW-1133">Transmembrane helix</keyword>
<dbReference type="EMBL" id="VGLS01000067">
    <property type="protein sequence ID" value="MBM3222892.1"/>
    <property type="molecule type" value="Genomic_DNA"/>
</dbReference>
<sequence length="490" mass="55962">MLTHTTQEAVERIEQHLQQGQRHFTLTDAAAMTGLALDETREAMGTLLAKYLCRLQVSEHGDLIYHFGEVLRRRGEKTFAEWATATANWLWTIFTVIYKAWIAVTLVVYFLVFLVLLIVVIIIASARQSSDRRSSDDRRATMPPVDLSALLRLFAHIFQWRTQTASIDYREDQHGYRYPHYQPPPAALNTNKKSFMASVYDFVFGPPRVTRDPLANQQEVAAYLRQHKGLLVATELSALAGWTLPQAEAFFTDCLLRYRGDSKITDNAVLYGEFDEIVRSVGTVDPGAIVYYWDEYEADYELTGNSATHNLIIGLMNAFNLLMAWLVVRHGLVWLREFGRMDPALAALTAYAPALHIVLGWVPLVFSLLFFLIPLVRFIRLQTLRQRQHQENIRKRFFQLIFTTAGQPHTQRAIVETINADTQAETLAPAVVEEMMKTLCLDLAGDMQVTDAAEVQYAFPRITREYQEIQHLRAQRQVDGRLGDIIADSH</sequence>
<dbReference type="InterPro" id="IPR044200">
    <property type="entry name" value="At5g03900-like"/>
</dbReference>
<accession>A0A937W051</accession>
<keyword evidence="1" id="KW-0812">Transmembrane</keyword>
<dbReference type="PANTHER" id="PTHR47380:SF4">
    <property type="entry name" value="OS02G0533000 PROTEIN"/>
    <property type="match status" value="1"/>
</dbReference>
<feature type="transmembrane region" description="Helical" evidence="1">
    <location>
        <begin position="311"/>
        <end position="335"/>
    </location>
</feature>
<dbReference type="AlphaFoldDB" id="A0A937W051"/>